<evidence type="ECO:0000313" key="5">
    <source>
        <dbReference type="RefSeq" id="XP_018327394.1"/>
    </source>
</evidence>
<gene>
    <name evidence="5" type="primary">LOC108738462</name>
</gene>
<protein>
    <submittedName>
        <fullName evidence="5">Transforming growth factor beta regulator 1</fullName>
    </submittedName>
</protein>
<dbReference type="InParanoid" id="A0A1W4WU40"/>
<dbReference type="GO" id="GO:0051726">
    <property type="term" value="P:regulation of cell cycle"/>
    <property type="evidence" value="ECO:0007669"/>
    <property type="project" value="TreeGrafter"/>
</dbReference>
<dbReference type="KEGG" id="apln:108738462"/>
<dbReference type="Gene3D" id="3.30.160.360">
    <property type="match status" value="1"/>
</dbReference>
<dbReference type="PANTHER" id="PTHR22715">
    <property type="entry name" value="TRANSFORMING GROWTH FACTOR BETA REGULATED GENE 1"/>
    <property type="match status" value="1"/>
</dbReference>
<name>A0A1W4WU40_AGRPL</name>
<dbReference type="Pfam" id="PF05964">
    <property type="entry name" value="FYRN"/>
    <property type="match status" value="1"/>
</dbReference>
<dbReference type="Pfam" id="PF05965">
    <property type="entry name" value="FYRC"/>
    <property type="match status" value="1"/>
</dbReference>
<dbReference type="GeneID" id="108738462"/>
<dbReference type="Proteomes" id="UP000192223">
    <property type="component" value="Unplaced"/>
</dbReference>
<dbReference type="STRING" id="224129.A0A1W4WU40"/>
<dbReference type="GO" id="GO:0005634">
    <property type="term" value="C:nucleus"/>
    <property type="evidence" value="ECO:0007669"/>
    <property type="project" value="UniProtKB-SubCell"/>
</dbReference>
<feature type="coiled-coil region" evidence="3">
    <location>
        <begin position="18"/>
        <end position="45"/>
    </location>
</feature>
<dbReference type="PROSITE" id="PS51542">
    <property type="entry name" value="FYRN"/>
    <property type="match status" value="1"/>
</dbReference>
<dbReference type="FunCoup" id="A0A1W4WU40">
    <property type="interactions" value="789"/>
</dbReference>
<dbReference type="InterPro" id="IPR040092">
    <property type="entry name" value="TBRG1"/>
</dbReference>
<dbReference type="PROSITE" id="PS51543">
    <property type="entry name" value="FYRC"/>
    <property type="match status" value="1"/>
</dbReference>
<keyword evidence="3" id="KW-0175">Coiled coil</keyword>
<reference evidence="5" key="1">
    <citation type="submission" date="2025-08" db="UniProtKB">
        <authorList>
            <consortium name="RefSeq"/>
        </authorList>
    </citation>
    <scope>IDENTIFICATION</scope>
    <source>
        <tissue evidence="5">Entire body</tissue>
    </source>
</reference>
<proteinExistence type="predicted"/>
<dbReference type="SMART" id="SM00541">
    <property type="entry name" value="FYRN"/>
    <property type="match status" value="1"/>
</dbReference>
<keyword evidence="2" id="KW-0539">Nucleus</keyword>
<comment type="subcellular location">
    <subcellularLocation>
        <location evidence="1">Nucleus</location>
    </subcellularLocation>
</comment>
<sequence>MVNKNLYIKYDGRYRNKLKKLKQLIREYVHENAAIVDEINDVQEQIIIRTEERKFLLRKLCQFDPQVEIQVQQFAKTTFPQSEVNSPAVVSEKKKKKKIIPQKDKRVQIMKSVKSKKTSAKVRKKLVQPIPLDISGRPVFPIELGSLTLHCLGEIIPDKLEFHCEEAIFPVGYVSTRIYGNFKDPLKKCIYTCKISESNGFPRFEISTDNDNSMSIVGGTADICHSLLLQQINDCLSLNVVSTRPRGKDFFGLTHPVVSNLIQSSPGARRCVNYKWTKFEVSKMGDHSVEDKDACLNFEALQRNINYCKYKMAPEMFPKP</sequence>
<dbReference type="InterPro" id="IPR003888">
    <property type="entry name" value="FYrich_N"/>
</dbReference>
<evidence type="ECO:0000256" key="3">
    <source>
        <dbReference type="SAM" id="Coils"/>
    </source>
</evidence>
<dbReference type="InterPro" id="IPR003889">
    <property type="entry name" value="FYrich_C"/>
</dbReference>
<keyword evidence="4" id="KW-1185">Reference proteome</keyword>
<evidence type="ECO:0000256" key="1">
    <source>
        <dbReference type="ARBA" id="ARBA00004123"/>
    </source>
</evidence>
<evidence type="ECO:0000313" key="4">
    <source>
        <dbReference type="Proteomes" id="UP000192223"/>
    </source>
</evidence>
<organism evidence="4 5">
    <name type="scientific">Agrilus planipennis</name>
    <name type="common">Emerald ash borer</name>
    <name type="synonym">Agrilus marcopoli</name>
    <dbReference type="NCBI Taxonomy" id="224129"/>
    <lineage>
        <taxon>Eukaryota</taxon>
        <taxon>Metazoa</taxon>
        <taxon>Ecdysozoa</taxon>
        <taxon>Arthropoda</taxon>
        <taxon>Hexapoda</taxon>
        <taxon>Insecta</taxon>
        <taxon>Pterygota</taxon>
        <taxon>Neoptera</taxon>
        <taxon>Endopterygota</taxon>
        <taxon>Coleoptera</taxon>
        <taxon>Polyphaga</taxon>
        <taxon>Elateriformia</taxon>
        <taxon>Buprestoidea</taxon>
        <taxon>Buprestidae</taxon>
        <taxon>Agrilinae</taxon>
        <taxon>Agrilus</taxon>
    </lineage>
</organism>
<dbReference type="AlphaFoldDB" id="A0A1W4WU40"/>
<dbReference type="OrthoDB" id="285793at2759"/>
<evidence type="ECO:0000256" key="2">
    <source>
        <dbReference type="ARBA" id="ARBA00023242"/>
    </source>
</evidence>
<dbReference type="RefSeq" id="XP_018327394.1">
    <property type="nucleotide sequence ID" value="XM_018471892.2"/>
</dbReference>
<dbReference type="PANTHER" id="PTHR22715:SF0">
    <property type="entry name" value="TRANSFORMING GROWTH FACTOR BETA REGULATOR 1"/>
    <property type="match status" value="1"/>
</dbReference>
<accession>A0A1W4WU40</accession>
<dbReference type="SMART" id="SM00542">
    <property type="entry name" value="FYRC"/>
    <property type="match status" value="1"/>
</dbReference>